<dbReference type="InterPro" id="IPR039646">
    <property type="entry name" value="ZNHIT2"/>
</dbReference>
<accession>A0AAJ5YX06</accession>
<feature type="domain" description="HIT-type" evidence="2">
    <location>
        <begin position="35"/>
        <end position="65"/>
    </location>
</feature>
<proteinExistence type="predicted"/>
<dbReference type="InterPro" id="IPR007529">
    <property type="entry name" value="Znf_HIT"/>
</dbReference>
<dbReference type="SUPFAM" id="SSF144232">
    <property type="entry name" value="HIT/MYND zinc finger-like"/>
    <property type="match status" value="1"/>
</dbReference>
<sequence>MSVADLYHIRRAIQRDAGVGYVPESLSRQGRARLCGLCFTSEASYTCPRCHVPYCSLPCYRSHACSAALAERTARSLSQEDVRVDEAERAKTLELLWRLETGEGVAEDDDPSDDDDTPEHLLRKLTVAERDQFARLLQNPEKAAKMYFHDGAQVLWWQADTVVAPVSLPWNEGCARTPIDLRFHVLYVCLAYTYVLRHFGISSLACAGDDHQACRQMLIDLVPFFAAKHSRMTLHSAQEASLYFLQVVGLTRQEPVPLLLSLLRSVADLVQPRAVHEVDHAPFAYTLWALADMHALVRSKVLPAKKLAFYAACVHPGGAADLISRVSNASWTSECMPST</sequence>
<evidence type="ECO:0000259" key="2">
    <source>
        <dbReference type="PROSITE" id="PS51083"/>
    </source>
</evidence>
<dbReference type="Proteomes" id="UP001217582">
    <property type="component" value="Chromosome 2"/>
</dbReference>
<dbReference type="Pfam" id="PF04438">
    <property type="entry name" value="zf-HIT"/>
    <property type="match status" value="1"/>
</dbReference>
<gene>
    <name evidence="3" type="ORF">MARU1_000736</name>
</gene>
<dbReference type="EMBL" id="CP119917">
    <property type="protein sequence ID" value="WFD14730.1"/>
    <property type="molecule type" value="Genomic_DNA"/>
</dbReference>
<protein>
    <recommendedName>
        <fullName evidence="2">HIT-type domain-containing protein</fullName>
    </recommendedName>
</protein>
<evidence type="ECO:0000313" key="4">
    <source>
        <dbReference type="Proteomes" id="UP001217582"/>
    </source>
</evidence>
<dbReference type="PANTHER" id="PTHR15555:SF0">
    <property type="entry name" value="ZINC FINGER HIT DOMAIN-CONTAINING PROTEIN 2"/>
    <property type="match status" value="1"/>
</dbReference>
<dbReference type="Gene3D" id="3.30.60.190">
    <property type="match status" value="1"/>
</dbReference>
<dbReference type="PROSITE" id="PS51083">
    <property type="entry name" value="ZF_HIT"/>
    <property type="match status" value="1"/>
</dbReference>
<evidence type="ECO:0000313" key="3">
    <source>
        <dbReference type="EMBL" id="WFD14730.1"/>
    </source>
</evidence>
<keyword evidence="1" id="KW-0862">Zinc</keyword>
<organism evidence="3 4">
    <name type="scientific">Malassezia arunalokei</name>
    <dbReference type="NCBI Taxonomy" id="1514897"/>
    <lineage>
        <taxon>Eukaryota</taxon>
        <taxon>Fungi</taxon>
        <taxon>Dikarya</taxon>
        <taxon>Basidiomycota</taxon>
        <taxon>Ustilaginomycotina</taxon>
        <taxon>Malasseziomycetes</taxon>
        <taxon>Malasseziales</taxon>
        <taxon>Malasseziaceae</taxon>
        <taxon>Malassezia</taxon>
    </lineage>
</organism>
<dbReference type="CDD" id="cd23024">
    <property type="entry name" value="zf-HIT_ZNHIT2-3"/>
    <property type="match status" value="1"/>
</dbReference>
<keyword evidence="1" id="KW-0863">Zinc-finger</keyword>
<dbReference type="AlphaFoldDB" id="A0AAJ5YX06"/>
<evidence type="ECO:0000256" key="1">
    <source>
        <dbReference type="PROSITE-ProRule" id="PRU00453"/>
    </source>
</evidence>
<dbReference type="PANTHER" id="PTHR15555">
    <property type="entry name" value="ZINC FINGER HIT DOMAIN CONTAINING PROTEIN 2 PROTEIN FON -RELATED"/>
    <property type="match status" value="1"/>
</dbReference>
<dbReference type="GO" id="GO:0008270">
    <property type="term" value="F:zinc ion binding"/>
    <property type="evidence" value="ECO:0007669"/>
    <property type="project" value="UniProtKB-UniRule"/>
</dbReference>
<keyword evidence="4" id="KW-1185">Reference proteome</keyword>
<name>A0AAJ5YX06_9BASI</name>
<reference evidence="3 4" key="1">
    <citation type="submission" date="2023-03" db="EMBL/GenBank/DDBJ databases">
        <title>Mating type loci evolution in Malassezia.</title>
        <authorList>
            <person name="Coelho M.A."/>
        </authorList>
    </citation>
    <scope>NUCLEOTIDE SEQUENCE [LARGE SCALE GENOMIC DNA]</scope>
    <source>
        <strain evidence="3 4">CBS 13387</strain>
    </source>
</reference>
<keyword evidence="1" id="KW-0479">Metal-binding</keyword>